<dbReference type="Proteomes" id="UP000217277">
    <property type="component" value="Chromosome I"/>
</dbReference>
<accession>A0ACA8DVX5</accession>
<evidence type="ECO:0000313" key="2">
    <source>
        <dbReference type="Proteomes" id="UP000217277"/>
    </source>
</evidence>
<evidence type="ECO:0000313" key="1">
    <source>
        <dbReference type="EMBL" id="ATC82322.1"/>
    </source>
</evidence>
<proteinExistence type="predicted"/>
<protein>
    <submittedName>
        <fullName evidence="1">Uncharacterized protein</fullName>
    </submittedName>
</protein>
<reference evidence="1" key="1">
    <citation type="submission" date="2015-03" db="EMBL/GenBank/DDBJ databases">
        <authorList>
            <person name="Xie B.-B."/>
            <person name="Rong J.-C."/>
            <person name="Qin Q.-L."/>
            <person name="Zhang Y.-Z."/>
        </authorList>
    </citation>
    <scope>NUCLEOTIDE SEQUENCE</scope>
    <source>
        <strain evidence="1">DSM 14585</strain>
    </source>
</reference>
<organism evidence="1 2">
    <name type="scientific">Pseudoalteromonas agarivorans DSM 14585</name>
    <dbReference type="NCBI Taxonomy" id="1312369"/>
    <lineage>
        <taxon>Bacteria</taxon>
        <taxon>Pseudomonadati</taxon>
        <taxon>Pseudomonadota</taxon>
        <taxon>Gammaproteobacteria</taxon>
        <taxon>Alteromonadales</taxon>
        <taxon>Pseudoalteromonadaceae</taxon>
        <taxon>Pseudoalteromonas</taxon>
    </lineage>
</organism>
<dbReference type="EMBL" id="CP011011">
    <property type="protein sequence ID" value="ATC82322.1"/>
    <property type="molecule type" value="Genomic_DNA"/>
</dbReference>
<gene>
    <name evidence="1" type="ORF">PAGA_a1980</name>
</gene>
<sequence length="39" mass="4479">MRNSQLQKTGNCLFFCACSFIVNHVGSLMVTTKIQWIMQ</sequence>
<keyword evidence="2" id="KW-1185">Reference proteome</keyword>
<name>A0ACA8DVX5_9GAMM</name>